<feature type="region of interest" description="Disordered" evidence="1">
    <location>
        <begin position="227"/>
        <end position="275"/>
    </location>
</feature>
<keyword evidence="3" id="KW-1185">Reference proteome</keyword>
<comment type="caution">
    <text evidence="2">The sequence shown here is derived from an EMBL/GenBank/DDBJ whole genome shotgun (WGS) entry which is preliminary data.</text>
</comment>
<feature type="region of interest" description="Disordered" evidence="1">
    <location>
        <begin position="309"/>
        <end position="353"/>
    </location>
</feature>
<evidence type="ECO:0000313" key="2">
    <source>
        <dbReference type="EMBL" id="KAH0892455.1"/>
    </source>
</evidence>
<accession>A0ABQ8AIX2</accession>
<sequence length="398" mass="44908">MSRLTLFDFHLGFSFPKIEGMAYEFPQRILEEGSETQIDKINNTCRRTILEEVKGVLNIEYDEGELFPFISATGNNDVIVSTEFYREDEKKDERVGLIVTLLNAKQDWTEFNVEVEDVTNTHVEEPTVVARRGKRKLNDLGAEARKKELLCQRAAEHNSGISSGMKTFIEGLFTFAFNSFKEVNDIQERFENVQKEMAELKQAVSQIPGPSDTMGKDSASEIPCPSATMGKSSQSLCPAATKKKGKGKVEESVVPPTVRRSPRQGRKEIETETDDMMDFLKNLSQSSTYGEPSSKKEEMSTQEYLQDAMGNLSQVSHVKGFDPSQKTSDEESPKWVTPLSSLKPGDWRTPTLKDMKLPEDRVNDDDYSYLTLLLKSIVGKKWRWRASNTSPTVIVPTT</sequence>
<evidence type="ECO:0000313" key="3">
    <source>
        <dbReference type="Proteomes" id="UP000824890"/>
    </source>
</evidence>
<evidence type="ECO:0000256" key="1">
    <source>
        <dbReference type="SAM" id="MobiDB-lite"/>
    </source>
</evidence>
<organism evidence="2 3">
    <name type="scientific">Brassica napus</name>
    <name type="common">Rape</name>
    <dbReference type="NCBI Taxonomy" id="3708"/>
    <lineage>
        <taxon>Eukaryota</taxon>
        <taxon>Viridiplantae</taxon>
        <taxon>Streptophyta</taxon>
        <taxon>Embryophyta</taxon>
        <taxon>Tracheophyta</taxon>
        <taxon>Spermatophyta</taxon>
        <taxon>Magnoliopsida</taxon>
        <taxon>eudicotyledons</taxon>
        <taxon>Gunneridae</taxon>
        <taxon>Pentapetalae</taxon>
        <taxon>rosids</taxon>
        <taxon>malvids</taxon>
        <taxon>Brassicales</taxon>
        <taxon>Brassicaceae</taxon>
        <taxon>Brassiceae</taxon>
        <taxon>Brassica</taxon>
    </lineage>
</organism>
<dbReference type="Proteomes" id="UP000824890">
    <property type="component" value="Unassembled WGS sequence"/>
</dbReference>
<dbReference type="EMBL" id="JAGKQM010000013">
    <property type="protein sequence ID" value="KAH0892455.1"/>
    <property type="molecule type" value="Genomic_DNA"/>
</dbReference>
<gene>
    <name evidence="2" type="ORF">HID58_054884</name>
</gene>
<feature type="region of interest" description="Disordered" evidence="1">
    <location>
        <begin position="285"/>
        <end position="304"/>
    </location>
</feature>
<reference evidence="2 3" key="1">
    <citation type="submission" date="2021-05" db="EMBL/GenBank/DDBJ databases">
        <title>Genome Assembly of Synthetic Allotetraploid Brassica napus Reveals Homoeologous Exchanges between Subgenomes.</title>
        <authorList>
            <person name="Davis J.T."/>
        </authorList>
    </citation>
    <scope>NUCLEOTIDE SEQUENCE [LARGE SCALE GENOMIC DNA]</scope>
    <source>
        <strain evidence="3">cv. Da-Ae</strain>
        <tissue evidence="2">Seedling</tissue>
    </source>
</reference>
<protein>
    <submittedName>
        <fullName evidence="2">Uncharacterized protein</fullName>
    </submittedName>
</protein>
<name>A0ABQ8AIX2_BRANA</name>
<proteinExistence type="predicted"/>